<sequence>MHAATLEEIAENGPDAFYSGRIANSIITAATATGSNKALQKRRDYNYLIQNTSDI</sequence>
<dbReference type="AlphaFoldDB" id="A0A4S3J8I1"/>
<evidence type="ECO:0000313" key="1">
    <source>
        <dbReference type="EMBL" id="THC91182.1"/>
    </source>
</evidence>
<reference evidence="1 2" key="1">
    <citation type="submission" date="2019-03" db="EMBL/GenBank/DDBJ databases">
        <title>The genome sequence of a newly discovered highly antifungal drug resistant Aspergillus species, Aspergillus tanneri NIH 1004.</title>
        <authorList>
            <person name="Mounaud S."/>
            <person name="Singh I."/>
            <person name="Joardar V."/>
            <person name="Pakala S."/>
            <person name="Pakala S."/>
            <person name="Venepally P."/>
            <person name="Hoover J."/>
            <person name="Nierman W."/>
            <person name="Chung J."/>
            <person name="Losada L."/>
        </authorList>
    </citation>
    <scope>NUCLEOTIDE SEQUENCE [LARGE SCALE GENOMIC DNA]</scope>
    <source>
        <strain evidence="1 2">NIH1004</strain>
    </source>
</reference>
<dbReference type="SUPFAM" id="SSF56235">
    <property type="entry name" value="N-terminal nucleophile aminohydrolases (Ntn hydrolases)"/>
    <property type="match status" value="1"/>
</dbReference>
<dbReference type="InterPro" id="IPR029055">
    <property type="entry name" value="Ntn_hydrolases_N"/>
</dbReference>
<comment type="caution">
    <text evidence="1">The sequence shown here is derived from an EMBL/GenBank/DDBJ whole genome shotgun (WGS) entry which is preliminary data.</text>
</comment>
<proteinExistence type="predicted"/>
<dbReference type="Proteomes" id="UP000308092">
    <property type="component" value="Unassembled WGS sequence"/>
</dbReference>
<gene>
    <name evidence="1" type="ORF">EYZ11_009350</name>
</gene>
<dbReference type="EMBL" id="SOSA01000439">
    <property type="protein sequence ID" value="THC91182.1"/>
    <property type="molecule type" value="Genomic_DNA"/>
</dbReference>
<evidence type="ECO:0000313" key="2">
    <source>
        <dbReference type="Proteomes" id="UP000308092"/>
    </source>
</evidence>
<accession>A0A4S3J8I1</accession>
<protein>
    <submittedName>
        <fullName evidence="1">Uncharacterized protein</fullName>
    </submittedName>
</protein>
<organism evidence="1 2">
    <name type="scientific">Aspergillus tanneri</name>
    <dbReference type="NCBI Taxonomy" id="1220188"/>
    <lineage>
        <taxon>Eukaryota</taxon>
        <taxon>Fungi</taxon>
        <taxon>Dikarya</taxon>
        <taxon>Ascomycota</taxon>
        <taxon>Pezizomycotina</taxon>
        <taxon>Eurotiomycetes</taxon>
        <taxon>Eurotiomycetidae</taxon>
        <taxon>Eurotiales</taxon>
        <taxon>Aspergillaceae</taxon>
        <taxon>Aspergillus</taxon>
        <taxon>Aspergillus subgen. Circumdati</taxon>
    </lineage>
</organism>
<keyword evidence="2" id="KW-1185">Reference proteome</keyword>
<name>A0A4S3J8I1_9EURO</name>
<dbReference type="VEuPathDB" id="FungiDB:EYZ11_009350"/>
<dbReference type="Pfam" id="PF01019">
    <property type="entry name" value="G_glu_transpept"/>
    <property type="match status" value="1"/>
</dbReference>